<feature type="region of interest" description="Disordered" evidence="5">
    <location>
        <begin position="741"/>
        <end position="764"/>
    </location>
</feature>
<keyword evidence="2" id="KW-0238">DNA-binding</keyword>
<feature type="region of interest" description="Disordered" evidence="5">
    <location>
        <begin position="258"/>
        <end position="399"/>
    </location>
</feature>
<dbReference type="InterPro" id="IPR045012">
    <property type="entry name" value="NLP"/>
</dbReference>
<evidence type="ECO:0000256" key="5">
    <source>
        <dbReference type="SAM" id="MobiDB-lite"/>
    </source>
</evidence>
<sequence>MATGGRDPVSSLAKFISEFNSQLASNKSGSLAQVWMPETGEDGSIVLNTQGLPYSINGVGDLLALFRCISCKYKFTTDLTKTHTMGAVGRVFTSGEPEMSGHVQRYDQQVYLRAAEAQRCQVHSTLFMPIYASPRRDACLAVFEVVLTDADVNFAGMVGWIISCLQSEGLYTAEVDTANIMNQGLGIRGLGPHDYDGASALESGVAPRQPLPGGGGAMRPTLADDGGSERQHAIAAVAAAGSSLDILTATAALPQAQADGEGMGGQTGPRQGQLGGGGGSAPDAKRKRAAGESSGCGGAAQEDGEKPRLQRVPSGPVGLASPAPQQQPIVTGDGSGSGSGAVQAQAQDPAQPQVSHRLSGSLPLRRNGSLPVVLNGMNGSGHLSGSGLPSGSTAQLRQPADATPLAPIVAAAVQQLLAQNSPQLQLAALLAGGAMTPQLPAALGGPFASLGAPGSSGGLAGSGVNGLLMNGTSPAVTAGLRPQRQQAQQQRYDRQEDEAAGGEEEEEEEDEETDDDKPFMRPAPGAAQKYGQGNRVLTYEDLAAQFGYGLKEAASRLNICPTTLKRACRRLGIPRWPRRELVKHKRQKKASRAEAGGGSSQPPPPQQQQQQAQQQQVAAGNGSLAKGLSSGSGPSSGAGNDPQQFMLAAAAAAAASPAQQQQQGLPRPGSSSMLTGLPGLQGMEHLFPVPIVGGASDGSQLAPDLLTAIATTLTQQQQQQQHGMMPAGANPVLVGQVMQFLQQQQQQQQHGGSPWPSSLQPQLQPGGLDHILGPGFQLQGAVAGLGQLHSQSSRGNGIPLAPLLSNLGLPRRGDSKLQSMGHGMGSLDILAAADLEGSVGNMSVGNSPRIAISNLGGLSQLGLSGFDFGGMAAGGEPAATATNDGGATCPQNGPAFSTGAMPARQAEK</sequence>
<feature type="region of interest" description="Disordered" evidence="5">
    <location>
        <begin position="474"/>
        <end position="529"/>
    </location>
</feature>
<dbReference type="PANTHER" id="PTHR32002:SF41">
    <property type="entry name" value="PROTEIN NLP8"/>
    <property type="match status" value="1"/>
</dbReference>
<feature type="compositionally biased region" description="Low complexity" evidence="5">
    <location>
        <begin position="340"/>
        <end position="354"/>
    </location>
</feature>
<dbReference type="InterPro" id="IPR003035">
    <property type="entry name" value="RWP-RK_dom"/>
</dbReference>
<reference evidence="7" key="1">
    <citation type="journal article" date="2019" name="Plant J.">
        <title>Chlorella vulgaris genome assembly and annotation reveals the molecular basis for metabolic acclimation to high light conditions.</title>
        <authorList>
            <person name="Cecchin M."/>
            <person name="Marcolungo L."/>
            <person name="Rossato M."/>
            <person name="Girolomoni L."/>
            <person name="Cosentino E."/>
            <person name="Cuine S."/>
            <person name="Li-Beisson Y."/>
            <person name="Delledonne M."/>
            <person name="Ballottari M."/>
        </authorList>
    </citation>
    <scope>NUCLEOTIDE SEQUENCE</scope>
    <source>
        <strain evidence="7">211/11P</strain>
    </source>
</reference>
<keyword evidence="4" id="KW-0539">Nucleus</keyword>
<dbReference type="AlphaFoldDB" id="A0A9D4YU66"/>
<reference evidence="7" key="2">
    <citation type="submission" date="2020-11" db="EMBL/GenBank/DDBJ databases">
        <authorList>
            <person name="Cecchin M."/>
            <person name="Marcolungo L."/>
            <person name="Rossato M."/>
            <person name="Girolomoni L."/>
            <person name="Cosentino E."/>
            <person name="Cuine S."/>
            <person name="Li-Beisson Y."/>
            <person name="Delledonne M."/>
            <person name="Ballottari M."/>
        </authorList>
    </citation>
    <scope>NUCLEOTIDE SEQUENCE</scope>
    <source>
        <strain evidence="7">211/11P</strain>
        <tissue evidence="7">Whole cell</tissue>
    </source>
</reference>
<feature type="compositionally biased region" description="Low complexity" evidence="5">
    <location>
        <begin position="607"/>
        <end position="640"/>
    </location>
</feature>
<proteinExistence type="predicted"/>
<feature type="compositionally biased region" description="Polar residues" evidence="5">
    <location>
        <begin position="884"/>
        <end position="895"/>
    </location>
</feature>
<dbReference type="Pfam" id="PF02042">
    <property type="entry name" value="RWP-RK"/>
    <property type="match status" value="1"/>
</dbReference>
<feature type="compositionally biased region" description="Low complexity" evidence="5">
    <location>
        <begin position="742"/>
        <end position="764"/>
    </location>
</feature>
<dbReference type="PROSITE" id="PS51519">
    <property type="entry name" value="RWP_RK"/>
    <property type="match status" value="1"/>
</dbReference>
<evidence type="ECO:0000259" key="6">
    <source>
        <dbReference type="PROSITE" id="PS51519"/>
    </source>
</evidence>
<evidence type="ECO:0000256" key="4">
    <source>
        <dbReference type="ARBA" id="ARBA00023242"/>
    </source>
</evidence>
<keyword evidence="8" id="KW-1185">Reference proteome</keyword>
<dbReference type="PANTHER" id="PTHR32002">
    <property type="entry name" value="PROTEIN NLP8"/>
    <property type="match status" value="1"/>
</dbReference>
<dbReference type="GO" id="GO:0003677">
    <property type="term" value="F:DNA binding"/>
    <property type="evidence" value="ECO:0007669"/>
    <property type="project" value="UniProtKB-KW"/>
</dbReference>
<feature type="region of interest" description="Disordered" evidence="5">
    <location>
        <begin position="198"/>
        <end position="229"/>
    </location>
</feature>
<evidence type="ECO:0000313" key="7">
    <source>
        <dbReference type="EMBL" id="KAI3426299.1"/>
    </source>
</evidence>
<evidence type="ECO:0000313" key="8">
    <source>
        <dbReference type="Proteomes" id="UP001055712"/>
    </source>
</evidence>
<feature type="compositionally biased region" description="Low complexity" evidence="5">
    <location>
        <begin position="481"/>
        <end position="490"/>
    </location>
</feature>
<feature type="region of interest" description="Disordered" evidence="5">
    <location>
        <begin position="884"/>
        <end position="908"/>
    </location>
</feature>
<feature type="compositionally biased region" description="Acidic residues" evidence="5">
    <location>
        <begin position="495"/>
        <end position="515"/>
    </location>
</feature>
<feature type="compositionally biased region" description="Basic residues" evidence="5">
    <location>
        <begin position="581"/>
        <end position="590"/>
    </location>
</feature>
<protein>
    <recommendedName>
        <fullName evidence="6">RWP-RK domain-containing protein</fullName>
    </recommendedName>
</protein>
<accession>A0A9D4YU66</accession>
<feature type="compositionally biased region" description="Low complexity" evidence="5">
    <location>
        <begin position="648"/>
        <end position="663"/>
    </location>
</feature>
<gene>
    <name evidence="7" type="ORF">D9Q98_008672</name>
</gene>
<evidence type="ECO:0000256" key="1">
    <source>
        <dbReference type="ARBA" id="ARBA00023015"/>
    </source>
</evidence>
<evidence type="ECO:0000256" key="2">
    <source>
        <dbReference type="ARBA" id="ARBA00023125"/>
    </source>
</evidence>
<keyword evidence="1" id="KW-0805">Transcription regulation</keyword>
<dbReference type="EMBL" id="SIDB01000011">
    <property type="protein sequence ID" value="KAI3426299.1"/>
    <property type="molecule type" value="Genomic_DNA"/>
</dbReference>
<feature type="region of interest" description="Disordered" evidence="5">
    <location>
        <begin position="579"/>
        <end position="677"/>
    </location>
</feature>
<name>A0A9D4YU66_CHLVU</name>
<feature type="domain" description="RWP-RK" evidence="6">
    <location>
        <begin position="523"/>
        <end position="604"/>
    </location>
</feature>
<comment type="caution">
    <text evidence="7">The sequence shown here is derived from an EMBL/GenBank/DDBJ whole genome shotgun (WGS) entry which is preliminary data.</text>
</comment>
<dbReference type="OrthoDB" id="6270329at2759"/>
<dbReference type="Proteomes" id="UP001055712">
    <property type="component" value="Unassembled WGS sequence"/>
</dbReference>
<feature type="compositionally biased region" description="Gly residues" evidence="5">
    <location>
        <begin position="261"/>
        <end position="280"/>
    </location>
</feature>
<organism evidence="7 8">
    <name type="scientific">Chlorella vulgaris</name>
    <name type="common">Green alga</name>
    <dbReference type="NCBI Taxonomy" id="3077"/>
    <lineage>
        <taxon>Eukaryota</taxon>
        <taxon>Viridiplantae</taxon>
        <taxon>Chlorophyta</taxon>
        <taxon>core chlorophytes</taxon>
        <taxon>Trebouxiophyceae</taxon>
        <taxon>Chlorellales</taxon>
        <taxon>Chlorellaceae</taxon>
        <taxon>Chlorella clade</taxon>
        <taxon>Chlorella</taxon>
    </lineage>
</organism>
<evidence type="ECO:0000256" key="3">
    <source>
        <dbReference type="ARBA" id="ARBA00023163"/>
    </source>
</evidence>
<keyword evidence="3" id="KW-0804">Transcription</keyword>
<dbReference type="GO" id="GO:0003700">
    <property type="term" value="F:DNA-binding transcription factor activity"/>
    <property type="evidence" value="ECO:0007669"/>
    <property type="project" value="InterPro"/>
</dbReference>